<protein>
    <submittedName>
        <fullName evidence="7">RTA1 domain protein</fullName>
    </submittedName>
</protein>
<name>A0A151GPU4_DRECN</name>
<evidence type="ECO:0000256" key="5">
    <source>
        <dbReference type="SAM" id="MobiDB-lite"/>
    </source>
</evidence>
<feature type="compositionally biased region" description="Polar residues" evidence="5">
    <location>
        <begin position="296"/>
        <end position="305"/>
    </location>
</feature>
<keyword evidence="2 6" id="KW-0812">Transmembrane</keyword>
<dbReference type="InterPro" id="IPR007568">
    <property type="entry name" value="RTA1"/>
</dbReference>
<evidence type="ECO:0000313" key="7">
    <source>
        <dbReference type="EMBL" id="KYK59113.1"/>
    </source>
</evidence>
<gene>
    <name evidence="7" type="ORF">DCS_00243</name>
</gene>
<dbReference type="Proteomes" id="UP000076580">
    <property type="component" value="Chromosome 01"/>
</dbReference>
<feature type="transmembrane region" description="Helical" evidence="6">
    <location>
        <begin position="62"/>
        <end position="83"/>
    </location>
</feature>
<evidence type="ECO:0000256" key="4">
    <source>
        <dbReference type="ARBA" id="ARBA00023136"/>
    </source>
</evidence>
<keyword evidence="3 6" id="KW-1133">Transmembrane helix</keyword>
<dbReference type="EMBL" id="LAYC01000001">
    <property type="protein sequence ID" value="KYK59113.1"/>
    <property type="molecule type" value="Genomic_DNA"/>
</dbReference>
<keyword evidence="4 6" id="KW-0472">Membrane</keyword>
<dbReference type="GeneID" id="63712886"/>
<dbReference type="GO" id="GO:0000324">
    <property type="term" value="C:fungal-type vacuole"/>
    <property type="evidence" value="ECO:0007669"/>
    <property type="project" value="TreeGrafter"/>
</dbReference>
<dbReference type="PANTHER" id="PTHR31465">
    <property type="entry name" value="PROTEIN RTA1-RELATED"/>
    <property type="match status" value="1"/>
</dbReference>
<dbReference type="Pfam" id="PF04479">
    <property type="entry name" value="RTA1"/>
    <property type="match status" value="1"/>
</dbReference>
<feature type="transmembrane region" description="Helical" evidence="6">
    <location>
        <begin position="95"/>
        <end position="115"/>
    </location>
</feature>
<feature type="transmembrane region" description="Helical" evidence="6">
    <location>
        <begin position="37"/>
        <end position="56"/>
    </location>
</feature>
<comment type="caution">
    <text evidence="7">The sequence shown here is derived from an EMBL/GenBank/DDBJ whole genome shotgun (WGS) entry which is preliminary data.</text>
</comment>
<organism evidence="7 8">
    <name type="scientific">Drechmeria coniospora</name>
    <name type="common">Nematophagous fungus</name>
    <name type="synonym">Meria coniospora</name>
    <dbReference type="NCBI Taxonomy" id="98403"/>
    <lineage>
        <taxon>Eukaryota</taxon>
        <taxon>Fungi</taxon>
        <taxon>Dikarya</taxon>
        <taxon>Ascomycota</taxon>
        <taxon>Pezizomycotina</taxon>
        <taxon>Sordariomycetes</taxon>
        <taxon>Hypocreomycetidae</taxon>
        <taxon>Hypocreales</taxon>
        <taxon>Ophiocordycipitaceae</taxon>
        <taxon>Drechmeria</taxon>
    </lineage>
</organism>
<accession>A0A151GPU4</accession>
<comment type="subcellular location">
    <subcellularLocation>
        <location evidence="1">Membrane</location>
        <topology evidence="1">Multi-pass membrane protein</topology>
    </subcellularLocation>
</comment>
<feature type="transmembrane region" description="Helical" evidence="6">
    <location>
        <begin position="259"/>
        <end position="279"/>
    </location>
</feature>
<feature type="transmembrane region" description="Helical" evidence="6">
    <location>
        <begin position="225"/>
        <end position="244"/>
    </location>
</feature>
<dbReference type="OrthoDB" id="3358017at2759"/>
<dbReference type="FunCoup" id="A0A151GPU4">
    <property type="interactions" value="24"/>
</dbReference>
<reference evidence="7 8" key="1">
    <citation type="journal article" date="2016" name="Sci. Rep.">
        <title>Insights into Adaptations to a Near-Obligate Nematode Endoparasitic Lifestyle from the Finished Genome of Drechmeria coniospora.</title>
        <authorList>
            <person name="Zhang L."/>
            <person name="Zhou Z."/>
            <person name="Guo Q."/>
            <person name="Fokkens L."/>
            <person name="Miskei M."/>
            <person name="Pocsi I."/>
            <person name="Zhang W."/>
            <person name="Chen M."/>
            <person name="Wang L."/>
            <person name="Sun Y."/>
            <person name="Donzelli B.G."/>
            <person name="Gibson D.M."/>
            <person name="Nelson D.R."/>
            <person name="Luo J.G."/>
            <person name="Rep M."/>
            <person name="Liu H."/>
            <person name="Yang S."/>
            <person name="Wang J."/>
            <person name="Krasnoff S.B."/>
            <person name="Xu Y."/>
            <person name="Molnar I."/>
            <person name="Lin M."/>
        </authorList>
    </citation>
    <scope>NUCLEOTIDE SEQUENCE [LARGE SCALE GENOMIC DNA]</scope>
    <source>
        <strain evidence="7 8">ARSEF 6962</strain>
    </source>
</reference>
<dbReference type="AlphaFoldDB" id="A0A151GPU4"/>
<dbReference type="STRING" id="98403.A0A151GPU4"/>
<dbReference type="GO" id="GO:0005886">
    <property type="term" value="C:plasma membrane"/>
    <property type="evidence" value="ECO:0007669"/>
    <property type="project" value="TreeGrafter"/>
</dbReference>
<sequence>MSGNSTGHLIDRCHEVSALCPVEATVLGYYPNLGSSIFFTVAFGLCLVAAVPLAVWKRTWTYGAAVTLGLILETAGYVGRILLHANPWDEGAFELQICAIIIGPTFICAAIYLTLKHVALALGPNLSRVPPVWYPRLFLPADLGCLVVQAIGGGVASAAGHAKPALQRSGNRLIVAGVALQVVVLLLFGLLALDYWLRVRRAMRLPPGSAGVRPEQRAVWMDARFRAFVFAVTGAYLAVFIRVAEMAGGWGNHIMQDQISFLILDSTLVLVAVSLLTIFHPGIFFPQMRNGGKGSKNGNIASSDGSGVADGEGTGANDAADSSGDAKVEKGEEDRSRAMP</sequence>
<feature type="compositionally biased region" description="Basic and acidic residues" evidence="5">
    <location>
        <begin position="324"/>
        <end position="340"/>
    </location>
</feature>
<evidence type="ECO:0000256" key="2">
    <source>
        <dbReference type="ARBA" id="ARBA00022692"/>
    </source>
</evidence>
<dbReference type="RefSeq" id="XP_040658465.1">
    <property type="nucleotide sequence ID" value="XM_040797582.1"/>
</dbReference>
<evidence type="ECO:0000313" key="8">
    <source>
        <dbReference type="Proteomes" id="UP000076580"/>
    </source>
</evidence>
<evidence type="ECO:0000256" key="6">
    <source>
        <dbReference type="SAM" id="Phobius"/>
    </source>
</evidence>
<dbReference type="InParanoid" id="A0A151GPU4"/>
<feature type="transmembrane region" description="Helical" evidence="6">
    <location>
        <begin position="173"/>
        <end position="197"/>
    </location>
</feature>
<proteinExistence type="predicted"/>
<evidence type="ECO:0000256" key="3">
    <source>
        <dbReference type="ARBA" id="ARBA00022989"/>
    </source>
</evidence>
<dbReference type="PANTHER" id="PTHR31465:SF8">
    <property type="entry name" value="DOMAIN PROTEIN, PUTATIVE (AFU_ORTHOLOGUE AFUA_6G14140)-RELATED"/>
    <property type="match status" value="1"/>
</dbReference>
<keyword evidence="8" id="KW-1185">Reference proteome</keyword>
<evidence type="ECO:0000256" key="1">
    <source>
        <dbReference type="ARBA" id="ARBA00004141"/>
    </source>
</evidence>
<feature type="region of interest" description="Disordered" evidence="5">
    <location>
        <begin position="295"/>
        <end position="340"/>
    </location>
</feature>